<proteinExistence type="inferred from homology"/>
<keyword evidence="4 5" id="KW-0012">Acyltransferase</keyword>
<evidence type="ECO:0000259" key="7">
    <source>
        <dbReference type="PROSITE" id="PS51186"/>
    </source>
</evidence>
<dbReference type="Gene3D" id="3.40.630.30">
    <property type="match status" value="1"/>
</dbReference>
<evidence type="ECO:0000313" key="8">
    <source>
        <dbReference type="EMBL" id="OHU90494.1"/>
    </source>
</evidence>
<keyword evidence="2 5" id="KW-0963">Cytoplasm</keyword>
<dbReference type="EC" id="2.3.1.266" evidence="5 6"/>
<organism evidence="8 9">
    <name type="scientific">Pseudoalteromonas amylolytica</name>
    <dbReference type="NCBI Taxonomy" id="1859457"/>
    <lineage>
        <taxon>Bacteria</taxon>
        <taxon>Pseudomonadati</taxon>
        <taxon>Pseudomonadota</taxon>
        <taxon>Gammaproteobacteria</taxon>
        <taxon>Alteromonadales</taxon>
        <taxon>Pseudoalteromonadaceae</taxon>
        <taxon>Pseudoalteromonas</taxon>
    </lineage>
</organism>
<dbReference type="SUPFAM" id="SSF55729">
    <property type="entry name" value="Acyl-CoA N-acyltransferases (Nat)"/>
    <property type="match status" value="1"/>
</dbReference>
<comment type="similarity">
    <text evidence="1 5 6">Belongs to the acetyltransferase family. RimI subfamily.</text>
</comment>
<dbReference type="InterPro" id="IPR016181">
    <property type="entry name" value="Acyl_CoA_acyltransferase"/>
</dbReference>
<dbReference type="Proteomes" id="UP000179786">
    <property type="component" value="Unassembled WGS sequence"/>
</dbReference>
<evidence type="ECO:0000313" key="9">
    <source>
        <dbReference type="Proteomes" id="UP000179786"/>
    </source>
</evidence>
<dbReference type="OrthoDB" id="9796919at2"/>
<gene>
    <name evidence="5" type="primary">rimI</name>
    <name evidence="8" type="ORF">BET10_13320</name>
</gene>
<feature type="domain" description="N-acetyltransferase" evidence="7">
    <location>
        <begin position="1"/>
        <end position="132"/>
    </location>
</feature>
<dbReference type="EMBL" id="MKJU01000026">
    <property type="protein sequence ID" value="OHU90494.1"/>
    <property type="molecule type" value="Genomic_DNA"/>
</dbReference>
<dbReference type="AlphaFoldDB" id="A0A1S1MVA2"/>
<dbReference type="PANTHER" id="PTHR43420">
    <property type="entry name" value="ACETYLTRANSFERASE"/>
    <property type="match status" value="1"/>
</dbReference>
<dbReference type="GO" id="GO:0005737">
    <property type="term" value="C:cytoplasm"/>
    <property type="evidence" value="ECO:0007669"/>
    <property type="project" value="UniProtKB-SubCell"/>
</dbReference>
<evidence type="ECO:0000256" key="2">
    <source>
        <dbReference type="ARBA" id="ARBA00022490"/>
    </source>
</evidence>
<comment type="caution">
    <text evidence="5">Lacks conserved residue(s) required for the propagation of feature annotation.</text>
</comment>
<keyword evidence="9" id="KW-1185">Reference proteome</keyword>
<keyword evidence="3 5" id="KW-0808">Transferase</keyword>
<dbReference type="NCBIfam" id="TIGR01575">
    <property type="entry name" value="rimI"/>
    <property type="match status" value="1"/>
</dbReference>
<comment type="subcellular location">
    <subcellularLocation>
        <location evidence="5 6">Cytoplasm</location>
    </subcellularLocation>
</comment>
<evidence type="ECO:0000256" key="1">
    <source>
        <dbReference type="ARBA" id="ARBA00005395"/>
    </source>
</evidence>
<dbReference type="InterPro" id="IPR050680">
    <property type="entry name" value="YpeA/RimI_acetyltransf"/>
</dbReference>
<evidence type="ECO:0000256" key="3">
    <source>
        <dbReference type="ARBA" id="ARBA00022679"/>
    </source>
</evidence>
<dbReference type="InterPro" id="IPR000182">
    <property type="entry name" value="GNAT_dom"/>
</dbReference>
<evidence type="ECO:0000256" key="6">
    <source>
        <dbReference type="RuleBase" id="RU363094"/>
    </source>
</evidence>
<comment type="catalytic activity">
    <reaction evidence="5 6">
        <text>N-terminal L-alanyl-[ribosomal protein bS18] + acetyl-CoA = N-terminal N(alpha)-acetyl-L-alanyl-[ribosomal protein bS18] + CoA + H(+)</text>
        <dbReference type="Rhea" id="RHEA:43756"/>
        <dbReference type="Rhea" id="RHEA-COMP:10676"/>
        <dbReference type="Rhea" id="RHEA-COMP:10677"/>
        <dbReference type="ChEBI" id="CHEBI:15378"/>
        <dbReference type="ChEBI" id="CHEBI:57287"/>
        <dbReference type="ChEBI" id="CHEBI:57288"/>
        <dbReference type="ChEBI" id="CHEBI:64718"/>
        <dbReference type="ChEBI" id="CHEBI:83683"/>
        <dbReference type="EC" id="2.3.1.266"/>
    </reaction>
</comment>
<dbReference type="RefSeq" id="WP_070985854.1">
    <property type="nucleotide sequence ID" value="NZ_MKJU01000026.1"/>
</dbReference>
<dbReference type="PROSITE" id="PS51186">
    <property type="entry name" value="GNAT"/>
    <property type="match status" value="1"/>
</dbReference>
<dbReference type="STRING" id="1859457.BET10_13320"/>
<reference evidence="8 9" key="1">
    <citation type="submission" date="2016-09" db="EMBL/GenBank/DDBJ databases">
        <title>Pseudoalteromonas amylolytica sp. nov., isolated from the surface seawater.</title>
        <authorList>
            <person name="Wu Y.-H."/>
            <person name="Cheng H."/>
            <person name="Jin X.-B."/>
            <person name="Wang C.-S."/>
            <person name="Xu X.-W."/>
        </authorList>
    </citation>
    <scope>NUCLEOTIDE SEQUENCE [LARGE SCALE GENOMIC DNA]</scope>
    <source>
        <strain evidence="8 9">JW1</strain>
    </source>
</reference>
<dbReference type="InterPro" id="IPR043690">
    <property type="entry name" value="RimI"/>
</dbReference>
<dbReference type="InterPro" id="IPR006464">
    <property type="entry name" value="AcTrfase_RimI/Ard1"/>
</dbReference>
<evidence type="ECO:0000256" key="4">
    <source>
        <dbReference type="ARBA" id="ARBA00023315"/>
    </source>
</evidence>
<comment type="function">
    <text evidence="5 6">Acetylates the N-terminal alanine of ribosomal protein bS18.</text>
</comment>
<accession>A0A1S1MVA2</accession>
<dbReference type="GO" id="GO:0008999">
    <property type="term" value="F:protein-N-terminal-alanine acetyltransferase activity"/>
    <property type="evidence" value="ECO:0007669"/>
    <property type="project" value="UniProtKB-UniRule"/>
</dbReference>
<dbReference type="CDD" id="cd04301">
    <property type="entry name" value="NAT_SF"/>
    <property type="match status" value="1"/>
</dbReference>
<dbReference type="Pfam" id="PF00583">
    <property type="entry name" value="Acetyltransf_1"/>
    <property type="match status" value="1"/>
</dbReference>
<evidence type="ECO:0000256" key="5">
    <source>
        <dbReference type="HAMAP-Rule" id="MF_02210"/>
    </source>
</evidence>
<comment type="caution">
    <text evidence="8">The sequence shown here is derived from an EMBL/GenBank/DDBJ whole genome shotgun (WGS) entry which is preliminary data.</text>
</comment>
<feature type="active site" description="Proton acceptor" evidence="5">
    <location>
        <position position="88"/>
    </location>
</feature>
<dbReference type="PANTHER" id="PTHR43420:SF51">
    <property type="entry name" value="PEPTIDYL-LYSINE N-ACETYLTRANSFERASE YIAC"/>
    <property type="match status" value="1"/>
</dbReference>
<name>A0A1S1MVA2_9GAMM</name>
<dbReference type="HAMAP" id="MF_02210">
    <property type="entry name" value="RimI"/>
    <property type="match status" value="1"/>
</dbReference>
<feature type="active site" description="Proton donor" evidence="5">
    <location>
        <position position="100"/>
    </location>
</feature>
<sequence>MSVETACHEFPWSANTMQSCLSGRYFNGAIFEQEQLIGFYIGEVAGPDHTLMDICVAPAYQRQGVAKILLTDFIAVSEEAGAENLFLEVRASNQGAIALYQWAGFSEVGIRKNYYPSANGNEDAILMAMTLNFGSQSSL</sequence>
<protein>
    <recommendedName>
        <fullName evidence="5 6">[Ribosomal protein bS18]-alanine N-acetyltransferase</fullName>
        <ecNumber evidence="5 6">2.3.1.266</ecNumber>
    </recommendedName>
</protein>
<feature type="binding site" evidence="5">
    <location>
        <position position="93"/>
    </location>
    <ligand>
        <name>acetyl-CoA</name>
        <dbReference type="ChEBI" id="CHEBI:57288"/>
    </ligand>
</feature>